<dbReference type="EMBL" id="FOKO01000005">
    <property type="protein sequence ID" value="SFD05547.1"/>
    <property type="molecule type" value="Genomic_DNA"/>
</dbReference>
<accession>A0AA94H6U6</accession>
<evidence type="ECO:0000313" key="3">
    <source>
        <dbReference type="Proteomes" id="UP000078227"/>
    </source>
</evidence>
<dbReference type="AlphaFoldDB" id="A0AA94H6U6"/>
<reference evidence="1 3" key="2">
    <citation type="submission" date="2021-03" db="EMBL/GenBank/DDBJ databases">
        <authorList>
            <person name="Li Y."/>
            <person name="Li S."/>
            <person name="Chen M."/>
            <person name="Peng G."/>
            <person name="Tan Z."/>
            <person name="An Q."/>
        </authorList>
    </citation>
    <scope>NUCLEOTIDE SEQUENCE [LARGE SCALE GENOMIC DNA]</scope>
    <source>
        <strain evidence="1 3">Ola 51</strain>
    </source>
</reference>
<keyword evidence="3" id="KW-1185">Reference proteome</keyword>
<dbReference type="Proteomes" id="UP000182314">
    <property type="component" value="Unassembled WGS sequence"/>
</dbReference>
<evidence type="ECO:0000313" key="1">
    <source>
        <dbReference type="EMBL" id="ANI84690.1"/>
    </source>
</evidence>
<name>A0AA94H6U6_9ENTR</name>
<dbReference type="EMBL" id="CP014007">
    <property type="protein sequence ID" value="ANI84690.1"/>
    <property type="molecule type" value="Genomic_DNA"/>
</dbReference>
<dbReference type="KEGG" id="kor:AWR26_21970"/>
<dbReference type="RefSeq" id="WP_043955215.1">
    <property type="nucleotide sequence ID" value="NZ_CP014007.2"/>
</dbReference>
<reference evidence="2 4" key="1">
    <citation type="submission" date="2016-10" db="EMBL/GenBank/DDBJ databases">
        <authorList>
            <person name="Varghese N."/>
            <person name="Submissions S."/>
        </authorList>
    </citation>
    <scope>NUCLEOTIDE SEQUENCE [LARGE SCALE GENOMIC DNA]</scope>
    <source>
        <strain evidence="2 4">CGMCC 1.7012</strain>
    </source>
</reference>
<evidence type="ECO:0000313" key="2">
    <source>
        <dbReference type="EMBL" id="SFD05547.1"/>
    </source>
</evidence>
<protein>
    <submittedName>
        <fullName evidence="2">Uncharacterized protein</fullName>
    </submittedName>
</protein>
<evidence type="ECO:0000313" key="4">
    <source>
        <dbReference type="Proteomes" id="UP000182314"/>
    </source>
</evidence>
<dbReference type="Proteomes" id="UP000078227">
    <property type="component" value="Chromosome"/>
</dbReference>
<organism evidence="2 4">
    <name type="scientific">Kosakonia oryzae</name>
    <dbReference type="NCBI Taxonomy" id="497725"/>
    <lineage>
        <taxon>Bacteria</taxon>
        <taxon>Pseudomonadati</taxon>
        <taxon>Pseudomonadota</taxon>
        <taxon>Gammaproteobacteria</taxon>
        <taxon>Enterobacterales</taxon>
        <taxon>Enterobacteriaceae</taxon>
        <taxon>Kosakonia</taxon>
    </lineage>
</organism>
<proteinExistence type="predicted"/>
<gene>
    <name evidence="1" type="ORF">AWR26_21970</name>
    <name evidence="2" type="ORF">SAMN05216286_4125</name>
</gene>
<sequence>MNVICKILDPFKKIAIESFFSGMDIEGDNQTLIFIEEIYFDDIFGIIDELLSCIIKFPDALVIILSERDNSYTTNARLGVVEFIEDVKKKINERKSTANLYLYYYDILKPRKKIHLYLMIFKKYMQIGNVNRVAKMYNLNEKQVYYYINRLKEIYGLKSFQNLVPFLKWIGR</sequence>